<dbReference type="SUPFAM" id="SSF51445">
    <property type="entry name" value="(Trans)glycosidases"/>
    <property type="match status" value="2"/>
</dbReference>
<dbReference type="Pfam" id="PF03422">
    <property type="entry name" value="CBM_6"/>
    <property type="match status" value="1"/>
</dbReference>
<dbReference type="PANTHER" id="PTHR40079">
    <property type="entry name" value="MANNAN ENDO-1,4-BETA-MANNOSIDASE E-RELATED"/>
    <property type="match status" value="1"/>
</dbReference>
<evidence type="ECO:0000256" key="2">
    <source>
        <dbReference type="ARBA" id="ARBA00022729"/>
    </source>
</evidence>
<proteinExistence type="inferred from homology"/>
<evidence type="ECO:0000256" key="7">
    <source>
        <dbReference type="SAM" id="SignalP"/>
    </source>
</evidence>
<sequence length="992" mass="106018">MGSSLPRRGRAALGAILAATLAAAGALAFAPAAGAAVSGRNLPADGKIRFFMGQDSTTLAEYKSAVLDTDATAPRPGGVTLYTNIVFPDALAGVNSGVDYGSGLVDFNATLGQYPGAALAVGLYLSDTKTGCYNQPLRAIAGTGDADVVTLTPQYRAKVDELITWFKNTGREVFLRIGYEFDGPWNCYSAGFYKQAFRYIKGRIDALGASKVATVWQSAAWPLNEHTDHPEWNYVVTAANHYDVWYPGDDVVDWVGMSAFYGSTYAAYQWSCRGVDTSPRALQDRVLTFARGHGKPVMIAESSPQGFTTGTRTASCILNKAPQSVTADQIWNTWYADFFGYIAANADVIRAVAYINTHWDAQTMWQCSGSAGTAGCANGYWGDSRIQADPTIKSRFLTELRHARYVNGTGTYSPPPTPSTGPSPSAQPSPSTQPSPSASPTASPSPSPSGGTGGNPYGQLQAESANALNQASIVSDAAASGGAKVRANTGGASLTFTNLNLGSPAPTQIKLRYSSQRPTNSAFTIEVRSGSATGPVLASPGVLGTGSWTTYQDLTYNLSNAPTGTTTIVIVFRSNDSSPVADLDYVTFVGTGGSATNPPPSPSTSPTAGPSASPSPSPTTTPGTGRRLMLAGQSTAGSYQDMDSVVDTPDGGSVYYEVKSGTWVNTNHRDYATQLAQRGQVIQVGVSWKDNPPGFTGGDENTKAARSRAVTQELANGQHAAQFTNLINFIKAYPAATFQLRIDYEVSSFYHCTDASCASYKNAFARIRQLIAGQVGNNVRYQYHPVRGEYEQLYPGDAVTDWIGVSIFAHELCMPIHDNGYLYNGTPPANYDVTTSQCRNAYLAKDAYGNDTAVWKSWDHDGNVLKMMKFAKDHGKPMIVSESGMMNFTADGSDTSGLEPVAGDRWMQRLSSLLAYNGPIPNQSGTYDLSNVIKAVVYINLDFRYGWDGIADGTFDFPVNSTWFADGRLTRYTAARSTFCTMLATRDFHSRC</sequence>
<feature type="compositionally biased region" description="Pro residues" evidence="6">
    <location>
        <begin position="413"/>
        <end position="433"/>
    </location>
</feature>
<dbReference type="CDD" id="cd04084">
    <property type="entry name" value="CBM6_xylanase-like"/>
    <property type="match status" value="1"/>
</dbReference>
<feature type="region of interest" description="Disordered" evidence="6">
    <location>
        <begin position="407"/>
        <end position="460"/>
    </location>
</feature>
<dbReference type="PROSITE" id="PS51318">
    <property type="entry name" value="TAT"/>
    <property type="match status" value="1"/>
</dbReference>
<protein>
    <recommendedName>
        <fullName evidence="12">GH26 domain-containing protein</fullName>
    </recommendedName>
</protein>
<feature type="active site" description="Nucleophile" evidence="5">
    <location>
        <position position="301"/>
    </location>
</feature>
<dbReference type="Gene3D" id="3.20.20.80">
    <property type="entry name" value="Glycosidases"/>
    <property type="match status" value="2"/>
</dbReference>
<dbReference type="InterPro" id="IPR022790">
    <property type="entry name" value="GH26_dom"/>
</dbReference>
<feature type="signal peptide" evidence="7">
    <location>
        <begin position="1"/>
        <end position="35"/>
    </location>
</feature>
<evidence type="ECO:0000256" key="1">
    <source>
        <dbReference type="ARBA" id="ARBA00007754"/>
    </source>
</evidence>
<dbReference type="EMBL" id="BONJ01000026">
    <property type="protein sequence ID" value="GIG16277.1"/>
    <property type="molecule type" value="Genomic_DNA"/>
</dbReference>
<dbReference type="GO" id="GO:0006080">
    <property type="term" value="P:substituted mannan metabolic process"/>
    <property type="evidence" value="ECO:0007669"/>
    <property type="project" value="InterPro"/>
</dbReference>
<evidence type="ECO:0008006" key="12">
    <source>
        <dbReference type="Google" id="ProtNLM"/>
    </source>
</evidence>
<dbReference type="InterPro" id="IPR005084">
    <property type="entry name" value="CBM6"/>
</dbReference>
<feature type="domain" description="GH26" evidence="9">
    <location>
        <begin position="18"/>
        <end position="351"/>
    </location>
</feature>
<reference evidence="10" key="1">
    <citation type="submission" date="2021-01" db="EMBL/GenBank/DDBJ databases">
        <title>Whole genome shotgun sequence of Catellatospora methionotrophica NBRC 14553.</title>
        <authorList>
            <person name="Komaki H."/>
            <person name="Tamura T."/>
        </authorList>
    </citation>
    <scope>NUCLEOTIDE SEQUENCE</scope>
    <source>
        <strain evidence="10">NBRC 14553</strain>
    </source>
</reference>
<dbReference type="InterPro" id="IPR000805">
    <property type="entry name" value="Glyco_hydro_26"/>
</dbReference>
<feature type="domain" description="CBM6" evidence="8">
    <location>
        <begin position="458"/>
        <end position="589"/>
    </location>
</feature>
<keyword evidence="11" id="KW-1185">Reference proteome</keyword>
<evidence type="ECO:0000313" key="10">
    <source>
        <dbReference type="EMBL" id="GIG16277.1"/>
    </source>
</evidence>
<keyword evidence="2 7" id="KW-0732">Signal</keyword>
<dbReference type="PROSITE" id="PS51764">
    <property type="entry name" value="GH26"/>
    <property type="match status" value="1"/>
</dbReference>
<dbReference type="InterPro" id="IPR006584">
    <property type="entry name" value="Cellulose-bd_IV"/>
</dbReference>
<feature type="active site" description="Proton donor" evidence="5">
    <location>
        <position position="180"/>
    </location>
</feature>
<dbReference type="InterPro" id="IPR008979">
    <property type="entry name" value="Galactose-bd-like_sf"/>
</dbReference>
<evidence type="ECO:0000256" key="4">
    <source>
        <dbReference type="ARBA" id="ARBA00023295"/>
    </source>
</evidence>
<comment type="similarity">
    <text evidence="1 5">Belongs to the glycosyl hydrolase 26 family.</text>
</comment>
<dbReference type="Gene3D" id="2.60.120.260">
    <property type="entry name" value="Galactose-binding domain-like"/>
    <property type="match status" value="1"/>
</dbReference>
<feature type="compositionally biased region" description="Low complexity" evidence="6">
    <location>
        <begin position="434"/>
        <end position="444"/>
    </location>
</feature>
<dbReference type="SUPFAM" id="SSF49785">
    <property type="entry name" value="Galactose-binding domain-like"/>
    <property type="match status" value="1"/>
</dbReference>
<gene>
    <name evidence="10" type="ORF">Cme02nite_46090</name>
</gene>
<dbReference type="GO" id="GO:0016985">
    <property type="term" value="F:mannan endo-1,4-beta-mannosidase activity"/>
    <property type="evidence" value="ECO:0007669"/>
    <property type="project" value="InterPro"/>
</dbReference>
<dbReference type="InterPro" id="IPR006311">
    <property type="entry name" value="TAT_signal"/>
</dbReference>
<evidence type="ECO:0000256" key="3">
    <source>
        <dbReference type="ARBA" id="ARBA00022801"/>
    </source>
</evidence>
<keyword evidence="3 5" id="KW-0378">Hydrolase</keyword>
<name>A0A8J3PGG5_9ACTN</name>
<feature type="region of interest" description="Disordered" evidence="6">
    <location>
        <begin position="592"/>
        <end position="627"/>
    </location>
</feature>
<dbReference type="InterPro" id="IPR017853">
    <property type="entry name" value="GH"/>
</dbReference>
<feature type="chain" id="PRO_5035176955" description="GH26 domain-containing protein" evidence="7">
    <location>
        <begin position="36"/>
        <end position="992"/>
    </location>
</feature>
<dbReference type="RefSeq" id="WP_166388736.1">
    <property type="nucleotide sequence ID" value="NZ_BAAATT010000003.1"/>
</dbReference>
<dbReference type="Proteomes" id="UP000660339">
    <property type="component" value="Unassembled WGS sequence"/>
</dbReference>
<evidence type="ECO:0000256" key="5">
    <source>
        <dbReference type="PROSITE-ProRule" id="PRU01100"/>
    </source>
</evidence>
<dbReference type="SMART" id="SM00606">
    <property type="entry name" value="CBD_IV"/>
    <property type="match status" value="1"/>
</dbReference>
<dbReference type="GO" id="GO:0030246">
    <property type="term" value="F:carbohydrate binding"/>
    <property type="evidence" value="ECO:0007669"/>
    <property type="project" value="InterPro"/>
</dbReference>
<keyword evidence="4 5" id="KW-0326">Glycosidase</keyword>
<evidence type="ECO:0000313" key="11">
    <source>
        <dbReference type="Proteomes" id="UP000660339"/>
    </source>
</evidence>
<comment type="caution">
    <text evidence="10">The sequence shown here is derived from an EMBL/GenBank/DDBJ whole genome shotgun (WGS) entry which is preliminary data.</text>
</comment>
<evidence type="ECO:0000259" key="8">
    <source>
        <dbReference type="PROSITE" id="PS51175"/>
    </source>
</evidence>
<dbReference type="PANTHER" id="PTHR40079:SF4">
    <property type="entry name" value="GH26 DOMAIN-CONTAINING PROTEIN-RELATED"/>
    <property type="match status" value="1"/>
</dbReference>
<dbReference type="PROSITE" id="PS51175">
    <property type="entry name" value="CBM6"/>
    <property type="match status" value="1"/>
</dbReference>
<evidence type="ECO:0000259" key="9">
    <source>
        <dbReference type="PROSITE" id="PS51764"/>
    </source>
</evidence>
<accession>A0A8J3PGG5</accession>
<dbReference type="AlphaFoldDB" id="A0A8J3PGG5"/>
<organism evidence="10 11">
    <name type="scientific">Catellatospora methionotrophica</name>
    <dbReference type="NCBI Taxonomy" id="121620"/>
    <lineage>
        <taxon>Bacteria</taxon>
        <taxon>Bacillati</taxon>
        <taxon>Actinomycetota</taxon>
        <taxon>Actinomycetes</taxon>
        <taxon>Micromonosporales</taxon>
        <taxon>Micromonosporaceae</taxon>
        <taxon>Catellatospora</taxon>
    </lineage>
</organism>
<evidence type="ECO:0000256" key="6">
    <source>
        <dbReference type="SAM" id="MobiDB-lite"/>
    </source>
</evidence>